<dbReference type="InterPro" id="IPR044922">
    <property type="entry name" value="DUF2063_N_sf"/>
</dbReference>
<comment type="caution">
    <text evidence="3">The sequence shown here is derived from an EMBL/GenBank/DDBJ whole genome shotgun (WGS) entry which is preliminary data.</text>
</comment>
<name>A0ABY3C689_9GAMM</name>
<dbReference type="Pfam" id="PF22106">
    <property type="entry name" value="NGO1945_C"/>
    <property type="match status" value="1"/>
</dbReference>
<keyword evidence="4" id="KW-1185">Reference proteome</keyword>
<dbReference type="Gene3D" id="3.90.930.50">
    <property type="match status" value="1"/>
</dbReference>
<dbReference type="EMBL" id="RYFG02000119">
    <property type="protein sequence ID" value="TRW90235.1"/>
    <property type="molecule type" value="Genomic_DNA"/>
</dbReference>
<protein>
    <submittedName>
        <fullName evidence="3">DUF2063 domain-containing protein</fullName>
    </submittedName>
</protein>
<proteinExistence type="predicted"/>
<feature type="domain" description="Putative DNA-binding" evidence="1">
    <location>
        <begin position="18"/>
        <end position="102"/>
    </location>
</feature>
<sequence length="257" mass="29778">MQSSSLEADMKIDFKAKQFEFAAYLRDPENNPPPADVSPERMAMYRELFFNNIDSFLSVNFPVLRTILNDRQWFELAQDFFAKHANQSPHFSQIPEEFLDYLQNERDSSADFPFMLELAHYEWVEMALSIARETVTANRQNLDELYNLRIRLSPLAWPLAYQYPVQKISPAFLPETAPEQATFLVVYRNPDDEVNFIEITPVTYRLLEIIQENEEMPAADCLKQVAEELNHPNPEIIVSGGLQILKELAEKTVVILA</sequence>
<dbReference type="InterPro" id="IPR054098">
    <property type="entry name" value="NGO1945-like_C"/>
</dbReference>
<evidence type="ECO:0000313" key="3">
    <source>
        <dbReference type="EMBL" id="TRW90235.1"/>
    </source>
</evidence>
<gene>
    <name evidence="3" type="ORF">EKO24_019545</name>
</gene>
<dbReference type="InterPro" id="IPR018640">
    <property type="entry name" value="DUF2063"/>
</dbReference>
<dbReference type="Pfam" id="PF09836">
    <property type="entry name" value="DUF2063"/>
    <property type="match status" value="1"/>
</dbReference>
<accession>A0ABY3C689</accession>
<evidence type="ECO:0000259" key="2">
    <source>
        <dbReference type="Pfam" id="PF22106"/>
    </source>
</evidence>
<feature type="domain" description="NGO1945-like C-terminal" evidence="2">
    <location>
        <begin position="153"/>
        <end position="248"/>
    </location>
</feature>
<dbReference type="RefSeq" id="WP_127028871.1">
    <property type="nucleotide sequence ID" value="NZ_RYFG02000119.1"/>
</dbReference>
<evidence type="ECO:0000259" key="1">
    <source>
        <dbReference type="Pfam" id="PF09836"/>
    </source>
</evidence>
<organism evidence="3 4">
    <name type="scientific">Candidatus Methylobacter oryzae</name>
    <dbReference type="NCBI Taxonomy" id="2497749"/>
    <lineage>
        <taxon>Bacteria</taxon>
        <taxon>Pseudomonadati</taxon>
        <taxon>Pseudomonadota</taxon>
        <taxon>Gammaproteobacteria</taxon>
        <taxon>Methylococcales</taxon>
        <taxon>Methylococcaceae</taxon>
        <taxon>Methylobacter</taxon>
    </lineage>
</organism>
<reference evidence="3 4" key="1">
    <citation type="journal article" date="2019" name="Antonie Van Leeuwenhoek">
        <title>Description of 'Ca. Methylobacter oryzae' KRF1, a novel species from the environmentally important Methylobacter clade 2.</title>
        <authorList>
            <person name="Khatri K."/>
            <person name="Mohite J.A."/>
            <person name="Pandit P.S."/>
            <person name="Bahulikar R."/>
            <person name="Rahalkar M.C."/>
        </authorList>
    </citation>
    <scope>NUCLEOTIDE SEQUENCE [LARGE SCALE GENOMIC DNA]</scope>
    <source>
        <strain evidence="3 4">KRF1</strain>
    </source>
</reference>
<dbReference type="Gene3D" id="1.10.150.690">
    <property type="entry name" value="DUF2063"/>
    <property type="match status" value="1"/>
</dbReference>
<evidence type="ECO:0000313" key="4">
    <source>
        <dbReference type="Proteomes" id="UP000733744"/>
    </source>
</evidence>
<dbReference type="Proteomes" id="UP000733744">
    <property type="component" value="Unassembled WGS sequence"/>
</dbReference>